<organism evidence="7 8">
    <name type="scientific">Porphyridium purpureum</name>
    <name type="common">Red alga</name>
    <name type="synonym">Porphyridium cruentum</name>
    <dbReference type="NCBI Taxonomy" id="35688"/>
    <lineage>
        <taxon>Eukaryota</taxon>
        <taxon>Rhodophyta</taxon>
        <taxon>Bangiophyceae</taxon>
        <taxon>Porphyridiales</taxon>
        <taxon>Porphyridiaceae</taxon>
        <taxon>Porphyridium</taxon>
    </lineage>
</organism>
<dbReference type="Pfam" id="PF17855">
    <property type="entry name" value="MCM_lid"/>
    <property type="match status" value="1"/>
</dbReference>
<evidence type="ECO:0000256" key="2">
    <source>
        <dbReference type="ARBA" id="ARBA00022840"/>
    </source>
</evidence>
<accession>A0A5J4YMC9</accession>
<dbReference type="AlphaFoldDB" id="A0A5J4YMC9"/>
<comment type="similarity">
    <text evidence="4">Belongs to the MCM family.</text>
</comment>
<evidence type="ECO:0000256" key="4">
    <source>
        <dbReference type="RuleBase" id="RU004070"/>
    </source>
</evidence>
<evidence type="ECO:0000256" key="5">
    <source>
        <dbReference type="SAM" id="MobiDB-lite"/>
    </source>
</evidence>
<dbReference type="GO" id="GO:0000724">
    <property type="term" value="P:double-strand break repair via homologous recombination"/>
    <property type="evidence" value="ECO:0007669"/>
    <property type="project" value="TreeGrafter"/>
</dbReference>
<feature type="region of interest" description="Disordered" evidence="5">
    <location>
        <begin position="925"/>
        <end position="1021"/>
    </location>
</feature>
<dbReference type="EMBL" id="VRMN01000010">
    <property type="protein sequence ID" value="KAA8492090.1"/>
    <property type="molecule type" value="Genomic_DNA"/>
</dbReference>
<dbReference type="OrthoDB" id="271325at2759"/>
<reference evidence="8" key="1">
    <citation type="journal article" date="2019" name="Nat. Commun.">
        <title>Expansion of phycobilisome linker gene families in mesophilic red algae.</title>
        <authorList>
            <person name="Lee J."/>
            <person name="Kim D."/>
            <person name="Bhattacharya D."/>
            <person name="Yoon H.S."/>
        </authorList>
    </citation>
    <scope>NUCLEOTIDE SEQUENCE [LARGE SCALE GENOMIC DNA]</scope>
    <source>
        <strain evidence="8">CCMP 1328</strain>
    </source>
</reference>
<dbReference type="GO" id="GO:0003697">
    <property type="term" value="F:single-stranded DNA binding"/>
    <property type="evidence" value="ECO:0007669"/>
    <property type="project" value="TreeGrafter"/>
</dbReference>
<keyword evidence="3 4" id="KW-0238">DNA-binding</keyword>
<dbReference type="Gene3D" id="3.40.50.300">
    <property type="entry name" value="P-loop containing nucleotide triphosphate hydrolases"/>
    <property type="match status" value="1"/>
</dbReference>
<evidence type="ECO:0000256" key="3">
    <source>
        <dbReference type="ARBA" id="ARBA00023125"/>
    </source>
</evidence>
<evidence type="ECO:0000256" key="1">
    <source>
        <dbReference type="ARBA" id="ARBA00022741"/>
    </source>
</evidence>
<feature type="compositionally biased region" description="Acidic residues" evidence="5">
    <location>
        <begin position="948"/>
        <end position="957"/>
    </location>
</feature>
<keyword evidence="7" id="KW-0347">Helicase</keyword>
<dbReference type="InterPro" id="IPR001208">
    <property type="entry name" value="MCM_dom"/>
</dbReference>
<dbReference type="SUPFAM" id="SSF50249">
    <property type="entry name" value="Nucleic acid-binding proteins"/>
    <property type="match status" value="1"/>
</dbReference>
<dbReference type="SUPFAM" id="SSF52540">
    <property type="entry name" value="P-loop containing nucleoside triphosphate hydrolases"/>
    <property type="match status" value="1"/>
</dbReference>
<comment type="caution">
    <text evidence="7">The sequence shown here is derived from an EMBL/GenBank/DDBJ whole genome shotgun (WGS) entry which is preliminary data.</text>
</comment>
<sequence>MSDDEWDFERALRSDDEEDGGGIGGGGDDAQPEPRRAHAVALETGAASDERSWPQQGHDVLGRDILCRQDVFSAEGRQPCSQKEAVRVDGERVGVGKAAADGELQHLRQHENGAREDEQEAGADWLVESTPPLDEAGAAMLMERFVQAEEFASYSLALYCARDRVAVTGAAMGTLAAAPTVTVRVSGMYDFSAPLAAYVVQHPDQAVAQLERVFLRTGFRADPHAFEHDDAVKIRLFDIPHRSAMRDSLPPSVRSLRKAHDGSLVQLTGTVVRVGAVRSQELWREMKCIKCAHRFVLEADMSQPKLDFNPPRRCPSVYDRPCTGTTFRMTRSGTVNDYQIIRLQDKPDAGARPPAPLIVSQVASDNVGDPHDQTRVAAAPEQVPVGDRPADTTPCSIAVVLCDELADTLKAGDDAVICGKVFHRWVRNLVPNSRATADYALLASHVENANAAKDATFGGASDGRRLDPALIDSFESFWGSTSKWKNKLKLRDIIVRSVCPQLHGMYLVKLIVLLTLIGGCTDADALGAANKHETAAAGAKVDDTSTPSHRHHQRVRSISHLLMVGDVGTGKSQLLRFASRLSTRGVLTTGIGSSAAGLTVTASREAGSNGEWGLEAGALVLADGGLCCIDEFDSMKSSERAAMHEAMEQQTLSVAKAGMVSTLQCRTTVIAAINPRTSAARLDSRSFGGGDHQQMRSQSLHVGMAAPLMSRFDVVLVLRDLKNKQRDEQLCEFILDGFGFEEERGSLRAAACADELRCDVTADGLYKDGDERLSKGNRRPVHTDDQQVDEYLWGIADLRAYLAYVRRRFHPRISKAASTVLRYYYQGERQAQGRNAARTTVRLLQSLMRLTQAHARLMYRQVAVVQDAMFAIMAVEASLNSSNQFLRDPDCLLADFPSHAFKQYKSFAQTVLVATGLEGRVPLDETEEDVLESRDTDEEATALPLELDRDDDLEDEPSASARPSSSAGSHELGHNAAGTDLGSDNVDQPEMERSLSNSSRGRKSEKNPACASDSGASVDASELALSLRKKRRLRAGNGEPALHPISEECVSGDEDGQGHASGAKNERMEQALMPQRSRSPTEPANRAPASAVLDAAGPVATLTLPPDDDELFEISD</sequence>
<dbReference type="PANTHER" id="PTHR11630">
    <property type="entry name" value="DNA REPLICATION LICENSING FACTOR MCM FAMILY MEMBER"/>
    <property type="match status" value="1"/>
</dbReference>
<dbReference type="GO" id="GO:0016787">
    <property type="term" value="F:hydrolase activity"/>
    <property type="evidence" value="ECO:0007669"/>
    <property type="project" value="UniProtKB-KW"/>
</dbReference>
<feature type="compositionally biased region" description="Low complexity" evidence="5">
    <location>
        <begin position="958"/>
        <end position="969"/>
    </location>
</feature>
<dbReference type="Proteomes" id="UP000324585">
    <property type="component" value="Unassembled WGS sequence"/>
</dbReference>
<feature type="compositionally biased region" description="Acidic residues" evidence="5">
    <location>
        <begin position="925"/>
        <end position="940"/>
    </location>
</feature>
<dbReference type="InterPro" id="IPR012340">
    <property type="entry name" value="NA-bd_OB-fold"/>
</dbReference>
<feature type="domain" description="MCM C-terminal AAA(+) ATPase" evidence="6">
    <location>
        <begin position="490"/>
        <end position="734"/>
    </location>
</feature>
<dbReference type="InterPro" id="IPR041562">
    <property type="entry name" value="MCM_lid"/>
</dbReference>
<dbReference type="GO" id="GO:0005634">
    <property type="term" value="C:nucleus"/>
    <property type="evidence" value="ECO:0007669"/>
    <property type="project" value="UniProtKB-SubCell"/>
</dbReference>
<dbReference type="SMART" id="SM00350">
    <property type="entry name" value="MCM"/>
    <property type="match status" value="1"/>
</dbReference>
<dbReference type="PROSITE" id="PS50051">
    <property type="entry name" value="MCM_2"/>
    <property type="match status" value="1"/>
</dbReference>
<dbReference type="Pfam" id="PF17207">
    <property type="entry name" value="MCM_OB"/>
    <property type="match status" value="1"/>
</dbReference>
<dbReference type="GO" id="GO:0005524">
    <property type="term" value="F:ATP binding"/>
    <property type="evidence" value="ECO:0007669"/>
    <property type="project" value="UniProtKB-KW"/>
</dbReference>
<feature type="compositionally biased region" description="Acidic residues" evidence="5">
    <location>
        <begin position="1106"/>
        <end position="1116"/>
    </location>
</feature>
<feature type="region of interest" description="Disordered" evidence="5">
    <location>
        <begin position="1"/>
        <end position="57"/>
    </location>
</feature>
<dbReference type="InterPro" id="IPR027417">
    <property type="entry name" value="P-loop_NTPase"/>
</dbReference>
<dbReference type="GO" id="GO:0017116">
    <property type="term" value="F:single-stranded DNA helicase activity"/>
    <property type="evidence" value="ECO:0007669"/>
    <property type="project" value="TreeGrafter"/>
</dbReference>
<dbReference type="InterPro" id="IPR033762">
    <property type="entry name" value="MCM_OB"/>
</dbReference>
<dbReference type="Pfam" id="PF00493">
    <property type="entry name" value="MCM"/>
    <property type="match status" value="1"/>
</dbReference>
<evidence type="ECO:0000313" key="8">
    <source>
        <dbReference type="Proteomes" id="UP000324585"/>
    </source>
</evidence>
<keyword evidence="8" id="KW-1185">Reference proteome</keyword>
<proteinExistence type="inferred from homology"/>
<dbReference type="InterPro" id="IPR003593">
    <property type="entry name" value="AAA+_ATPase"/>
</dbReference>
<evidence type="ECO:0000259" key="6">
    <source>
        <dbReference type="PROSITE" id="PS50051"/>
    </source>
</evidence>
<evidence type="ECO:0000313" key="7">
    <source>
        <dbReference type="EMBL" id="KAA8492090.1"/>
    </source>
</evidence>
<dbReference type="Gene3D" id="2.40.50.140">
    <property type="entry name" value="Nucleic acid-binding proteins"/>
    <property type="match status" value="1"/>
</dbReference>
<dbReference type="InterPro" id="IPR031327">
    <property type="entry name" value="MCM"/>
</dbReference>
<keyword evidence="7" id="KW-0378">Hydrolase</keyword>
<dbReference type="PANTHER" id="PTHR11630:SF48">
    <property type="entry name" value="DNA HELICASE MCM9"/>
    <property type="match status" value="1"/>
</dbReference>
<protein>
    <submittedName>
        <fullName evidence="7">Putative DNA helicase MCM9</fullName>
    </submittedName>
</protein>
<name>A0A5J4YMC9_PORPP</name>
<gene>
    <name evidence="7" type="ORF">FVE85_3528</name>
</gene>
<keyword evidence="1 4" id="KW-0547">Nucleotide-binding</keyword>
<dbReference type="PRINTS" id="PR01657">
    <property type="entry name" value="MCMFAMILY"/>
</dbReference>
<dbReference type="SMART" id="SM00382">
    <property type="entry name" value="AAA"/>
    <property type="match status" value="1"/>
</dbReference>
<feature type="region of interest" description="Disordered" evidence="5">
    <location>
        <begin position="1097"/>
        <end position="1116"/>
    </location>
</feature>
<feature type="region of interest" description="Disordered" evidence="5">
    <location>
        <begin position="1033"/>
        <end position="1089"/>
    </location>
</feature>
<keyword evidence="2 4" id="KW-0067">ATP-binding</keyword>
<dbReference type="GO" id="GO:0042555">
    <property type="term" value="C:MCM complex"/>
    <property type="evidence" value="ECO:0007669"/>
    <property type="project" value="TreeGrafter"/>
</dbReference>